<evidence type="ECO:0000313" key="2">
    <source>
        <dbReference type="Proteomes" id="UP000664477"/>
    </source>
</evidence>
<evidence type="ECO:0000313" key="1">
    <source>
        <dbReference type="EMBL" id="MBO1916542.1"/>
    </source>
</evidence>
<gene>
    <name evidence="1" type="ORF">J4727_17385</name>
</gene>
<dbReference type="Proteomes" id="UP000664477">
    <property type="component" value="Unassembled WGS sequence"/>
</dbReference>
<reference evidence="1" key="1">
    <citation type="submission" date="2021-03" db="EMBL/GenBank/DDBJ databases">
        <title>Molecular epidemiology and mechanisms of colistin and carbapenem resistance in Enterobacteriaceae from clinical isolates, the environment and porcine samples in Pretoria, South Africa.</title>
        <authorList>
            <person name="Bogoshi D."/>
            <person name="Mbelle N.M."/>
            <person name="Naidoo V."/>
            <person name="Osei Sekyere J."/>
        </authorList>
    </citation>
    <scope>NUCLEOTIDE SEQUENCE</scope>
    <source>
        <strain evidence="1">C052</strain>
    </source>
</reference>
<sequence length="72" mass="8454">MAILMAQKRRNAAKDFECRNYAQHGSALPRKVKPLMVGKFCRGNYRNGETYDTDLYTAMIWPRHNKPGRRPR</sequence>
<accession>A0A939SPH9</accession>
<name>A0A939SPH9_PRORE</name>
<proteinExistence type="predicted"/>
<comment type="caution">
    <text evidence="1">The sequence shown here is derived from an EMBL/GenBank/DDBJ whole genome shotgun (WGS) entry which is preliminary data.</text>
</comment>
<dbReference type="AlphaFoldDB" id="A0A939SPH9"/>
<organism evidence="1 2">
    <name type="scientific">Providencia rettgeri</name>
    <dbReference type="NCBI Taxonomy" id="587"/>
    <lineage>
        <taxon>Bacteria</taxon>
        <taxon>Pseudomonadati</taxon>
        <taxon>Pseudomonadota</taxon>
        <taxon>Gammaproteobacteria</taxon>
        <taxon>Enterobacterales</taxon>
        <taxon>Morganellaceae</taxon>
        <taxon>Providencia</taxon>
    </lineage>
</organism>
<dbReference type="EMBL" id="JAGETQ010000143">
    <property type="protein sequence ID" value="MBO1916542.1"/>
    <property type="molecule type" value="Genomic_DNA"/>
</dbReference>
<protein>
    <submittedName>
        <fullName evidence="1">Uncharacterized protein</fullName>
    </submittedName>
</protein>